<dbReference type="GO" id="GO:0030280">
    <property type="term" value="F:structural constituent of skin epidermis"/>
    <property type="evidence" value="ECO:0007669"/>
    <property type="project" value="TreeGrafter"/>
</dbReference>
<dbReference type="GO" id="GO:0045109">
    <property type="term" value="P:intermediate filament organization"/>
    <property type="evidence" value="ECO:0007669"/>
    <property type="project" value="TreeGrafter"/>
</dbReference>
<evidence type="ECO:0000256" key="1">
    <source>
        <dbReference type="ARBA" id="ARBA00022754"/>
    </source>
</evidence>
<dbReference type="PANTHER" id="PTHR45616:SF9">
    <property type="entry name" value="KERATIN, TYPE II CYTOSKELETAL 8-RELATED"/>
    <property type="match status" value="1"/>
</dbReference>
<organism evidence="5 6">
    <name type="scientific">Liparis tanakae</name>
    <name type="common">Tanaka's snailfish</name>
    <dbReference type="NCBI Taxonomy" id="230148"/>
    <lineage>
        <taxon>Eukaryota</taxon>
        <taxon>Metazoa</taxon>
        <taxon>Chordata</taxon>
        <taxon>Craniata</taxon>
        <taxon>Vertebrata</taxon>
        <taxon>Euteleostomi</taxon>
        <taxon>Actinopterygii</taxon>
        <taxon>Neopterygii</taxon>
        <taxon>Teleostei</taxon>
        <taxon>Neoteleostei</taxon>
        <taxon>Acanthomorphata</taxon>
        <taxon>Eupercaria</taxon>
        <taxon>Perciformes</taxon>
        <taxon>Cottioidei</taxon>
        <taxon>Cottales</taxon>
        <taxon>Liparidae</taxon>
        <taxon>Liparis</taxon>
    </lineage>
</organism>
<feature type="coiled-coil region" evidence="3">
    <location>
        <begin position="436"/>
        <end position="470"/>
    </location>
</feature>
<dbReference type="PROSITE" id="PS51842">
    <property type="entry name" value="IF_ROD_2"/>
    <property type="match status" value="1"/>
</dbReference>
<dbReference type="Gene3D" id="1.20.5.500">
    <property type="entry name" value="Single helix bin"/>
    <property type="match status" value="1"/>
</dbReference>
<evidence type="ECO:0000256" key="2">
    <source>
        <dbReference type="ARBA" id="ARBA00023054"/>
    </source>
</evidence>
<feature type="domain" description="IF rod" evidence="4">
    <location>
        <begin position="103"/>
        <end position="492"/>
    </location>
</feature>
<dbReference type="PANTHER" id="PTHR45616">
    <property type="entry name" value="GATA-TYPE DOMAIN-CONTAINING PROTEIN"/>
    <property type="match status" value="1"/>
</dbReference>
<evidence type="ECO:0000313" key="5">
    <source>
        <dbReference type="EMBL" id="TNN38467.1"/>
    </source>
</evidence>
<evidence type="ECO:0000259" key="4">
    <source>
        <dbReference type="PROSITE" id="PS51842"/>
    </source>
</evidence>
<accession>A0A4Z2FBD4</accession>
<keyword evidence="6" id="KW-1185">Reference proteome</keyword>
<comment type="caution">
    <text evidence="5">The sequence shown here is derived from an EMBL/GenBank/DDBJ whole genome shotgun (WGS) entry which is preliminary data.</text>
</comment>
<dbReference type="Gene3D" id="1.20.5.170">
    <property type="match status" value="1"/>
</dbReference>
<dbReference type="OrthoDB" id="2441647at2759"/>
<dbReference type="InterPro" id="IPR003054">
    <property type="entry name" value="Keratin_II"/>
</dbReference>
<evidence type="ECO:0000313" key="6">
    <source>
        <dbReference type="Proteomes" id="UP000314294"/>
    </source>
</evidence>
<dbReference type="SMART" id="SM01391">
    <property type="entry name" value="Filament"/>
    <property type="match status" value="1"/>
</dbReference>
<dbReference type="EMBL" id="SRLO01001369">
    <property type="protein sequence ID" value="TNN38467.1"/>
    <property type="molecule type" value="Genomic_DNA"/>
</dbReference>
<gene>
    <name evidence="5" type="primary">krt8_5</name>
    <name evidence="5" type="ORF">EYF80_051369</name>
</gene>
<reference evidence="5 6" key="1">
    <citation type="submission" date="2019-03" db="EMBL/GenBank/DDBJ databases">
        <title>First draft genome of Liparis tanakae, snailfish: a comprehensive survey of snailfish specific genes.</title>
        <authorList>
            <person name="Kim W."/>
            <person name="Song I."/>
            <person name="Jeong J.-H."/>
            <person name="Kim D."/>
            <person name="Kim S."/>
            <person name="Ryu S."/>
            <person name="Song J.Y."/>
            <person name="Lee S.K."/>
        </authorList>
    </citation>
    <scope>NUCLEOTIDE SEQUENCE [LARGE SCALE GENOMIC DNA]</scope>
    <source>
        <tissue evidence="5">Muscle</tissue>
    </source>
</reference>
<feature type="coiled-coil region" evidence="3">
    <location>
        <begin position="162"/>
        <end position="217"/>
    </location>
</feature>
<keyword evidence="1" id="KW-0403">Intermediate filament</keyword>
<keyword evidence="2 3" id="KW-0175">Coiled coil</keyword>
<dbReference type="GO" id="GO:0031424">
    <property type="term" value="P:keratinization"/>
    <property type="evidence" value="ECO:0007669"/>
    <property type="project" value="TreeGrafter"/>
</dbReference>
<sequence>MGSRIPPPWRHAHPELIKQDPGEMAINTRTHAHTTMSLRGRRSGRHGGPRAAAGGFSSVSLGAYSIPRVSSGTAITAVTVNRSLLAPVRIDIDPAVQVARSREKEQIKGLNDRFVSFIDKVRALEQQNQMLDTKWKLLQSQASSSSSSSSSSKVEPMLRAYIRGLEEQLERVGRDKRRLDAQKGVVHALVGEYKNKLEEEINRRNDAEEEFVTLKKEVDVSYMSKVDLDDQVSFMGKELDFFTSLYQQEAREAQEILKETSVVVQMDNSRGLNMDRVVSEVKAQYEDVAARSRNEAESWQKSKVDPGAGNAPRSILVVSDLVNLFFPWDVGQFDQVTTQVDPCGDEKRSAKLHLTELGRAVCRLHYEIQAVKTQVSAVCTCWDSQKHLDGLFGLSICSEPRGGTRKVNCGGKATLFKCSTMEGQVADAERCGEGAVQDSRARVRDLQLALQRAKQDMSLQLKEHQELMNLKLGLDIEISTYMKLLEGEEERLGQDSIVNIKTVATKSTKVKKQQPRWSSAILIKTEEINNRTY</sequence>
<name>A0A4Z2FBD4_9TELE</name>
<dbReference type="GO" id="GO:0005615">
    <property type="term" value="C:extracellular space"/>
    <property type="evidence" value="ECO:0007669"/>
    <property type="project" value="TreeGrafter"/>
</dbReference>
<dbReference type="GO" id="GO:0045095">
    <property type="term" value="C:keratin filament"/>
    <property type="evidence" value="ECO:0007669"/>
    <property type="project" value="InterPro"/>
</dbReference>
<protein>
    <submittedName>
        <fullName evidence="5">Keratin, type II cytoskeletal 8</fullName>
    </submittedName>
</protein>
<dbReference type="SUPFAM" id="SSF64593">
    <property type="entry name" value="Intermediate filament protein, coiled coil region"/>
    <property type="match status" value="2"/>
</dbReference>
<dbReference type="InterPro" id="IPR032444">
    <property type="entry name" value="Keratin_2_head"/>
</dbReference>
<dbReference type="FunFam" id="1.20.5.1160:FF:000001">
    <property type="entry name" value="Keratin type II"/>
    <property type="match status" value="1"/>
</dbReference>
<dbReference type="InterPro" id="IPR039008">
    <property type="entry name" value="IF_rod_dom"/>
</dbReference>
<dbReference type="PRINTS" id="PR01276">
    <property type="entry name" value="TYPE2KERATIN"/>
</dbReference>
<evidence type="ECO:0000256" key="3">
    <source>
        <dbReference type="SAM" id="Coils"/>
    </source>
</evidence>
<proteinExistence type="predicted"/>
<dbReference type="Pfam" id="PF16208">
    <property type="entry name" value="Keratin_2_head"/>
    <property type="match status" value="1"/>
</dbReference>
<dbReference type="Proteomes" id="UP000314294">
    <property type="component" value="Unassembled WGS sequence"/>
</dbReference>
<dbReference type="AlphaFoldDB" id="A0A4Z2FBD4"/>
<dbReference type="Gene3D" id="1.20.5.1160">
    <property type="entry name" value="Vasodilator-stimulated phosphoprotein"/>
    <property type="match status" value="1"/>
</dbReference>
<dbReference type="Pfam" id="PF00038">
    <property type="entry name" value="Filament"/>
    <property type="match status" value="2"/>
</dbReference>